<dbReference type="OrthoDB" id="7375466at2"/>
<evidence type="ECO:0000256" key="4">
    <source>
        <dbReference type="ARBA" id="ARBA00022692"/>
    </source>
</evidence>
<dbReference type="InterPro" id="IPR020846">
    <property type="entry name" value="MFS_dom"/>
</dbReference>
<feature type="transmembrane region" description="Helical" evidence="7">
    <location>
        <begin position="375"/>
        <end position="400"/>
    </location>
</feature>
<feature type="transmembrane region" description="Helical" evidence="7">
    <location>
        <begin position="55"/>
        <end position="73"/>
    </location>
</feature>
<sequence length="485" mass="48817">MTQEAPPAGTRTRLPSWVPFGALVGIEFLTVMDAAVVNIALPVIKDDLGYSHTEISWVVNCYLIAFAGLLLAAGRLADALGRRRLFVAGTALFTAASVGCGLAVEPWHLLIGRAVQGVGAALVMPAALALITDIFPEGPSRVRALGIFASLGAVAAPIGLTVGGFFTELDWHLIFWTNVPLGVIITAIALTGLPAPPPTPTPVDLLGAVAATGTLSLAALAAVSLEASGPSAATTIAATVGAVVFALILALRQRYAANPLIPPALLRIRSITVGNSIFALVGTVLLGTFFFVTLYLQETRGLAPLQATLAYVPIPLAAFTGTRLAPWIIGRLGPHNALGMGLLVQAATLAIWAIVGDASGPLSIALVAPTVPWGVGMGVSIVSSFVVCTSAVPGSVAGAASGLATTAYQGGGAVGLALVAALAAATGDAGSGSPGLTQAAQLSGYHWGIWALAGTALIGAALTRALPRSQQEPAALENPDTPTTG</sequence>
<proteinExistence type="predicted"/>
<gene>
    <name evidence="9" type="ORF">SAMN04488563_2960</name>
</gene>
<dbReference type="CDD" id="cd17321">
    <property type="entry name" value="MFS_MMR_MDR_like"/>
    <property type="match status" value="1"/>
</dbReference>
<dbReference type="RefSeq" id="WP_152690619.1">
    <property type="nucleotide sequence ID" value="NZ_KQ061221.1"/>
</dbReference>
<dbReference type="InterPro" id="IPR036259">
    <property type="entry name" value="MFS_trans_sf"/>
</dbReference>
<feature type="transmembrane region" description="Helical" evidence="7">
    <location>
        <begin position="110"/>
        <end position="132"/>
    </location>
</feature>
<keyword evidence="4 7" id="KW-0812">Transmembrane</keyword>
<evidence type="ECO:0000256" key="2">
    <source>
        <dbReference type="ARBA" id="ARBA00022448"/>
    </source>
</evidence>
<evidence type="ECO:0000313" key="9">
    <source>
        <dbReference type="EMBL" id="SDU58632.1"/>
    </source>
</evidence>
<dbReference type="PANTHER" id="PTHR42718">
    <property type="entry name" value="MAJOR FACILITATOR SUPERFAMILY MULTIDRUG TRANSPORTER MFSC"/>
    <property type="match status" value="1"/>
</dbReference>
<dbReference type="SUPFAM" id="SSF103473">
    <property type="entry name" value="MFS general substrate transporter"/>
    <property type="match status" value="1"/>
</dbReference>
<evidence type="ECO:0000313" key="10">
    <source>
        <dbReference type="Proteomes" id="UP000182977"/>
    </source>
</evidence>
<keyword evidence="5 7" id="KW-1133">Transmembrane helix</keyword>
<dbReference type="PROSITE" id="PS50850">
    <property type="entry name" value="MFS"/>
    <property type="match status" value="1"/>
</dbReference>
<feature type="transmembrane region" description="Helical" evidence="7">
    <location>
        <begin position="173"/>
        <end position="193"/>
    </location>
</feature>
<protein>
    <submittedName>
        <fullName evidence="9">Predicted arabinose efflux permease, MFS family</fullName>
    </submittedName>
</protein>
<feature type="transmembrane region" description="Helical" evidence="7">
    <location>
        <begin position="447"/>
        <end position="466"/>
    </location>
</feature>
<dbReference type="Proteomes" id="UP000182977">
    <property type="component" value="Chromosome I"/>
</dbReference>
<feature type="transmembrane region" description="Helical" evidence="7">
    <location>
        <begin position="144"/>
        <end position="167"/>
    </location>
</feature>
<organism evidence="9 10">
    <name type="scientific">Jiangella alkaliphila</name>
    <dbReference type="NCBI Taxonomy" id="419479"/>
    <lineage>
        <taxon>Bacteria</taxon>
        <taxon>Bacillati</taxon>
        <taxon>Actinomycetota</taxon>
        <taxon>Actinomycetes</taxon>
        <taxon>Jiangellales</taxon>
        <taxon>Jiangellaceae</taxon>
        <taxon>Jiangella</taxon>
    </lineage>
</organism>
<keyword evidence="10" id="KW-1185">Reference proteome</keyword>
<dbReference type="PROSITE" id="PS00216">
    <property type="entry name" value="SUGAR_TRANSPORT_1"/>
    <property type="match status" value="1"/>
</dbReference>
<dbReference type="Pfam" id="PF07690">
    <property type="entry name" value="MFS_1"/>
    <property type="match status" value="1"/>
</dbReference>
<feature type="transmembrane region" description="Helical" evidence="7">
    <location>
        <begin position="272"/>
        <end position="296"/>
    </location>
</feature>
<evidence type="ECO:0000256" key="3">
    <source>
        <dbReference type="ARBA" id="ARBA00022475"/>
    </source>
</evidence>
<evidence type="ECO:0000256" key="6">
    <source>
        <dbReference type="ARBA" id="ARBA00023136"/>
    </source>
</evidence>
<evidence type="ECO:0000259" key="8">
    <source>
        <dbReference type="PROSITE" id="PS50850"/>
    </source>
</evidence>
<evidence type="ECO:0000256" key="5">
    <source>
        <dbReference type="ARBA" id="ARBA00022989"/>
    </source>
</evidence>
<feature type="transmembrane region" description="Helical" evidence="7">
    <location>
        <begin position="407"/>
        <end position="427"/>
    </location>
</feature>
<feature type="transmembrane region" description="Helical" evidence="7">
    <location>
        <begin position="85"/>
        <end position="104"/>
    </location>
</feature>
<evidence type="ECO:0000256" key="7">
    <source>
        <dbReference type="SAM" id="Phobius"/>
    </source>
</evidence>
<dbReference type="InterPro" id="IPR005829">
    <property type="entry name" value="Sugar_transporter_CS"/>
</dbReference>
<comment type="subcellular location">
    <subcellularLocation>
        <location evidence="1">Cell membrane</location>
        <topology evidence="1">Multi-pass membrane protein</topology>
    </subcellularLocation>
</comment>
<feature type="transmembrane region" description="Helical" evidence="7">
    <location>
        <begin position="231"/>
        <end position="251"/>
    </location>
</feature>
<dbReference type="AlphaFoldDB" id="A0A1H2JQH5"/>
<dbReference type="STRING" id="419479.SAMN04488563_2960"/>
<dbReference type="GO" id="GO:0022857">
    <property type="term" value="F:transmembrane transporter activity"/>
    <property type="evidence" value="ECO:0007669"/>
    <property type="project" value="InterPro"/>
</dbReference>
<feature type="transmembrane region" description="Helical" evidence="7">
    <location>
        <begin position="205"/>
        <end position="225"/>
    </location>
</feature>
<dbReference type="GO" id="GO:0005886">
    <property type="term" value="C:plasma membrane"/>
    <property type="evidence" value="ECO:0007669"/>
    <property type="project" value="UniProtKB-SubCell"/>
</dbReference>
<keyword evidence="3" id="KW-1003">Cell membrane</keyword>
<feature type="transmembrane region" description="Helical" evidence="7">
    <location>
        <begin position="20"/>
        <end position="43"/>
    </location>
</feature>
<dbReference type="EMBL" id="LT629791">
    <property type="protein sequence ID" value="SDU58632.1"/>
    <property type="molecule type" value="Genomic_DNA"/>
</dbReference>
<accession>A0A1H2JQH5</accession>
<dbReference type="Gene3D" id="1.20.1720.10">
    <property type="entry name" value="Multidrug resistance protein D"/>
    <property type="match status" value="1"/>
</dbReference>
<name>A0A1H2JQH5_9ACTN</name>
<feature type="domain" description="Major facilitator superfamily (MFS) profile" evidence="8">
    <location>
        <begin position="19"/>
        <end position="471"/>
    </location>
</feature>
<feature type="transmembrane region" description="Helical" evidence="7">
    <location>
        <begin position="308"/>
        <end position="325"/>
    </location>
</feature>
<dbReference type="Gene3D" id="1.20.1250.20">
    <property type="entry name" value="MFS general substrate transporter like domains"/>
    <property type="match status" value="1"/>
</dbReference>
<dbReference type="PANTHER" id="PTHR42718:SF46">
    <property type="entry name" value="BLR6921 PROTEIN"/>
    <property type="match status" value="1"/>
</dbReference>
<keyword evidence="2" id="KW-0813">Transport</keyword>
<feature type="transmembrane region" description="Helical" evidence="7">
    <location>
        <begin position="337"/>
        <end position="355"/>
    </location>
</feature>
<reference evidence="10" key="1">
    <citation type="submission" date="2016-10" db="EMBL/GenBank/DDBJ databases">
        <authorList>
            <person name="Varghese N."/>
            <person name="Submissions S."/>
        </authorList>
    </citation>
    <scope>NUCLEOTIDE SEQUENCE [LARGE SCALE GENOMIC DNA]</scope>
    <source>
        <strain evidence="10">DSM 45079</strain>
    </source>
</reference>
<evidence type="ECO:0000256" key="1">
    <source>
        <dbReference type="ARBA" id="ARBA00004651"/>
    </source>
</evidence>
<dbReference type="InterPro" id="IPR011701">
    <property type="entry name" value="MFS"/>
</dbReference>
<keyword evidence="6 7" id="KW-0472">Membrane</keyword>